<name>B3KS26_HUMAN</name>
<dbReference type="EMBL" id="AK123010">
    <property type="protein sequence ID" value="BAG53847.1"/>
    <property type="molecule type" value="mRNA"/>
</dbReference>
<comment type="similarity">
    <text evidence="3">Belongs to the ribonucleoside diphosphate reductase small chain family.</text>
</comment>
<evidence type="ECO:0000256" key="4">
    <source>
        <dbReference type="ARBA" id="ARBA00012274"/>
    </source>
</evidence>
<evidence type="ECO:0000256" key="7">
    <source>
        <dbReference type="ARBA" id="ARBA00022723"/>
    </source>
</evidence>
<keyword evidence="5" id="KW-0963">Cytoplasm</keyword>
<dbReference type="SUPFAM" id="SSF47240">
    <property type="entry name" value="Ferritin-like"/>
    <property type="match status" value="1"/>
</dbReference>
<dbReference type="Pfam" id="PF00268">
    <property type="entry name" value="Ribonuc_red_sm"/>
    <property type="match status" value="1"/>
</dbReference>
<keyword evidence="16" id="KW-0472">Membrane</keyword>
<evidence type="ECO:0000256" key="8">
    <source>
        <dbReference type="ARBA" id="ARBA00023002"/>
    </source>
</evidence>
<keyword evidence="9" id="KW-0408">Iron</keyword>
<dbReference type="InterPro" id="IPR012348">
    <property type="entry name" value="RNR-like"/>
</dbReference>
<evidence type="ECO:0000313" key="18">
    <source>
        <dbReference type="EMBL" id="BAG53847.1"/>
    </source>
</evidence>
<keyword evidence="8" id="KW-0560">Oxidoreductase</keyword>
<dbReference type="PeptideAtlas" id="B3KS26"/>
<dbReference type="EMBL" id="AK092671">
    <property type="protein sequence ID" value="BAG52588.1"/>
    <property type="molecule type" value="mRNA"/>
</dbReference>
<comment type="function">
    <text evidence="14">Provides the precursors necessary for DNA synthesis. Catalyzes the biosynthesis of deoxyribonucleotides from the corresponding ribonucleotides. Inhibits Wnt signaling.</text>
</comment>
<evidence type="ECO:0000256" key="1">
    <source>
        <dbReference type="ARBA" id="ARBA00001962"/>
    </source>
</evidence>
<organism evidence="17">
    <name type="scientific">Homo sapiens</name>
    <name type="common">Human</name>
    <dbReference type="NCBI Taxonomy" id="9606"/>
    <lineage>
        <taxon>Eukaryota</taxon>
        <taxon>Metazoa</taxon>
        <taxon>Chordata</taxon>
        <taxon>Craniata</taxon>
        <taxon>Vertebrata</taxon>
        <taxon>Euteleostomi</taxon>
        <taxon>Mammalia</taxon>
        <taxon>Eutheria</taxon>
        <taxon>Euarchontoglires</taxon>
        <taxon>Primates</taxon>
        <taxon>Haplorrhini</taxon>
        <taxon>Catarrhini</taxon>
        <taxon>Hominidae</taxon>
        <taxon>Homo</taxon>
    </lineage>
</organism>
<dbReference type="InterPro" id="IPR000358">
    <property type="entry name" value="RNR_small_fam"/>
</dbReference>
<evidence type="ECO:0000256" key="14">
    <source>
        <dbReference type="ARBA" id="ARBA00045635"/>
    </source>
</evidence>
<evidence type="ECO:0000256" key="3">
    <source>
        <dbReference type="ARBA" id="ARBA00009303"/>
    </source>
</evidence>
<comment type="subcellular location">
    <subcellularLocation>
        <location evidence="2">Cytoplasm</location>
    </subcellularLocation>
</comment>
<dbReference type="PROSITE" id="PS00368">
    <property type="entry name" value="RIBORED_SMALL"/>
    <property type="match status" value="1"/>
</dbReference>
<dbReference type="InterPro" id="IPR009078">
    <property type="entry name" value="Ferritin-like_SF"/>
</dbReference>
<keyword evidence="16" id="KW-0812">Transmembrane</keyword>
<dbReference type="GO" id="GO:0004748">
    <property type="term" value="F:ribonucleoside-diphosphate reductase activity, thioredoxin disulfide as acceptor"/>
    <property type="evidence" value="ECO:0007669"/>
    <property type="project" value="UniProtKB-EC"/>
</dbReference>
<dbReference type="GO" id="GO:0005737">
    <property type="term" value="C:cytoplasm"/>
    <property type="evidence" value="ECO:0007669"/>
    <property type="project" value="UniProtKB-SubCell"/>
</dbReference>
<dbReference type="InterPro" id="IPR030475">
    <property type="entry name" value="RNR_small_AS"/>
</dbReference>
<protein>
    <recommendedName>
        <fullName evidence="12">Ribonucleoside-diphosphate reductase subunit M2</fullName>
        <ecNumber evidence="4">1.17.4.1</ecNumber>
    </recommendedName>
    <alternativeName>
        <fullName evidence="13">Ribonucleotide reductase small chain</fullName>
    </alternativeName>
    <alternativeName>
        <fullName evidence="11">Ribonucleotide reductase small subunit</fullName>
    </alternativeName>
</protein>
<dbReference type="FunFam" id="1.10.620.20:FF:000004">
    <property type="entry name" value="Ribonucleoside-diphosphate reductase subunit M2 B"/>
    <property type="match status" value="1"/>
</dbReference>
<evidence type="ECO:0000256" key="10">
    <source>
        <dbReference type="ARBA" id="ARBA00023116"/>
    </source>
</evidence>
<dbReference type="CDD" id="cd01049">
    <property type="entry name" value="RNRR2"/>
    <property type="match status" value="1"/>
</dbReference>
<evidence type="ECO:0000256" key="9">
    <source>
        <dbReference type="ARBA" id="ARBA00023004"/>
    </source>
</evidence>
<dbReference type="GO" id="GO:0046872">
    <property type="term" value="F:metal ion binding"/>
    <property type="evidence" value="ECO:0007669"/>
    <property type="project" value="UniProtKB-KW"/>
</dbReference>
<keyword evidence="6" id="KW-0597">Phosphoprotein</keyword>
<evidence type="ECO:0000256" key="12">
    <source>
        <dbReference type="ARBA" id="ARBA00040401"/>
    </source>
</evidence>
<feature type="transmembrane region" description="Helical" evidence="16">
    <location>
        <begin position="133"/>
        <end position="154"/>
    </location>
</feature>
<evidence type="ECO:0000256" key="6">
    <source>
        <dbReference type="ARBA" id="ARBA00022553"/>
    </source>
</evidence>
<dbReference type="EC" id="1.17.4.1" evidence="4"/>
<dbReference type="Gene3D" id="1.10.620.20">
    <property type="entry name" value="Ribonucleotide Reductase, subunit A"/>
    <property type="match status" value="1"/>
</dbReference>
<keyword evidence="7" id="KW-0479">Metal-binding</keyword>
<accession>B3KS26</accession>
<evidence type="ECO:0000256" key="11">
    <source>
        <dbReference type="ARBA" id="ARBA00030749"/>
    </source>
</evidence>
<proteinExistence type="evidence at transcript level"/>
<dbReference type="InterPro" id="IPR033909">
    <property type="entry name" value="RNR_small"/>
</dbReference>
<keyword evidence="16" id="KW-1133">Transmembrane helix</keyword>
<dbReference type="GO" id="GO:1901992">
    <property type="term" value="P:positive regulation of mitotic cell cycle phase transition"/>
    <property type="evidence" value="ECO:0007669"/>
    <property type="project" value="UniProtKB-ARBA"/>
</dbReference>
<evidence type="ECO:0000256" key="5">
    <source>
        <dbReference type="ARBA" id="ARBA00022490"/>
    </source>
</evidence>
<reference evidence="17" key="1">
    <citation type="journal article" date="2004" name="Nat. Genet.">
        <title>Complete sequencing and characterization of 21,243 full-length human cDNAs.</title>
        <authorList>
            <person name="Ota T."/>
            <person name="Suzuki Y."/>
            <person name="Nishikawa T."/>
            <person name="Otsuki T."/>
            <person name="Sugiyama T."/>
            <person name="Irie R."/>
            <person name="Wakamatsu A."/>
            <person name="Hayashi K."/>
            <person name="Sato H."/>
            <person name="Nagai K."/>
            <person name="Kimura K."/>
            <person name="Makita H."/>
            <person name="Sekine M."/>
            <person name="Obayashi M."/>
            <person name="Nishi T."/>
            <person name="Shibahara T."/>
            <person name="Tanaka T."/>
            <person name="Ishii S."/>
            <person name="Yamamoto J."/>
            <person name="Saito K."/>
            <person name="Kawai Y."/>
            <person name="Isono Y."/>
            <person name="Nakamura Y."/>
            <person name="Nagahari K."/>
            <person name="Murakami K."/>
            <person name="Yasuda T."/>
            <person name="Iwayanagi T."/>
            <person name="Wagatsuma M."/>
            <person name="Shiratori A."/>
            <person name="Sudo H."/>
            <person name="Hosoiri T."/>
            <person name="Kaku Y."/>
            <person name="Kodaira H."/>
            <person name="Kondo H."/>
            <person name="Sugawara M."/>
            <person name="Takahashi M."/>
            <person name="Kanda K."/>
            <person name="Yokoi T."/>
            <person name="Furuya T."/>
            <person name="Kikkawa E."/>
            <person name="Omura Y."/>
            <person name="Abe K."/>
            <person name="Kamihara K."/>
            <person name="Katsuta N."/>
            <person name="Sato K."/>
            <person name="Tanikawa M."/>
            <person name="Yamazaki M."/>
            <person name="Ninomiya K."/>
            <person name="Ishibashi T."/>
            <person name="Yamashita H."/>
            <person name="Murakawa K."/>
            <person name="Fujimori K."/>
            <person name="Tanai H."/>
            <person name="Kimata M."/>
            <person name="Watanabe M."/>
            <person name="Hiraoka S."/>
            <person name="Chiba Y."/>
            <person name="Ishida S."/>
            <person name="Ono Y."/>
            <person name="Takiguchi S."/>
            <person name="Watanabe S."/>
            <person name="Yosida M."/>
            <person name="Hotuta T."/>
            <person name="Kusano J."/>
            <person name="Kanehori K."/>
            <person name="Takahashi-Fujii A."/>
            <person name="Hara H."/>
            <person name="Tanase T."/>
            <person name="Nomura Y."/>
            <person name="Togiya S."/>
            <person name="Komai F."/>
            <person name="Hara R."/>
            <person name="Takeuchi K."/>
            <person name="Arita M."/>
            <person name="Imose N."/>
            <person name="Musashino K."/>
            <person name="Yuuki H."/>
            <person name="Oshima A."/>
            <person name="Sasaki N."/>
            <person name="Aotsuka S."/>
            <person name="Yoshikawa Y."/>
            <person name="Matsunawa H."/>
            <person name="Ichihara T."/>
            <person name="Shiohata N."/>
            <person name="Sano S."/>
            <person name="Moriya S."/>
            <person name="Momiyama H."/>
            <person name="Satoh N."/>
            <person name="Takami S."/>
            <person name="Terashima Y."/>
            <person name="Suzuki O."/>
            <person name="Nakagawa S."/>
            <person name="Senoh A."/>
            <person name="Mizoguchi H."/>
            <person name="Goto Y."/>
            <person name="Shimizu F."/>
            <person name="Wakebe H."/>
            <person name="Hishigaki H."/>
            <person name="Watanabe T."/>
            <person name="Sugiyama A."/>
            <person name="Takemoto M."/>
            <person name="Kawakami B."/>
            <person name="Yamazaki M."/>
            <person name="Watanabe K."/>
            <person name="Kumagai A."/>
            <person name="Itakura S."/>
            <person name="Fukuzumi Y."/>
            <person name="Fujimori Y."/>
            <person name="Komiyama M."/>
            <person name="Tashiro H."/>
            <person name="Tanigami A."/>
            <person name="Fujiwara T."/>
            <person name="Ono T."/>
            <person name="Yamada K."/>
            <person name="Fujii Y."/>
            <person name="Ozaki K."/>
            <person name="Hirao M."/>
            <person name="Ohmori Y."/>
            <person name="Kawabata A."/>
            <person name="Hikiji T."/>
            <person name="Kobatake N."/>
            <person name="Inagaki H."/>
            <person name="Ikema Y."/>
            <person name="Okamoto S."/>
            <person name="Okitani R."/>
            <person name="Kawakami T."/>
            <person name="Noguchi S."/>
            <person name="Itoh T."/>
            <person name="Shigeta K."/>
            <person name="Senba T."/>
            <person name="Matsumura K."/>
            <person name="Nakajima Y."/>
            <person name="Mizuno T."/>
            <person name="Morinaga M."/>
            <person name="Sasaki M."/>
            <person name="Togashi T."/>
            <person name="Oyama M."/>
            <person name="Hata H."/>
            <person name="Watanabe M."/>
            <person name="Komatsu T."/>
            <person name="Mizushima-Sugano J."/>
            <person name="Satoh T."/>
            <person name="Shirai Y."/>
            <person name="Takahashi Y."/>
            <person name="Nakagawa K."/>
            <person name="Okumura K."/>
            <person name="Nagase T."/>
            <person name="Nomura N."/>
            <person name="Kikuchi H."/>
            <person name="Masuho Y."/>
            <person name="Yamashita R."/>
            <person name="Nakai K."/>
            <person name="Yada T."/>
            <person name="Nakamura Y."/>
            <person name="Ohara O."/>
            <person name="Isogai T."/>
            <person name="Sugano S."/>
        </authorList>
    </citation>
    <scope>NUCLEOTIDE SEQUENCE</scope>
    <source>
        <tissue evidence="18">Thymus</tissue>
    </source>
</reference>
<dbReference type="PANTHER" id="PTHR23409:SF20">
    <property type="entry name" value="RIBONUCLEOSIDE-DIPHOSPHATE REDUCTASE SUBUNIT M2"/>
    <property type="match status" value="1"/>
</dbReference>
<dbReference type="GO" id="GO:0009265">
    <property type="term" value="P:2'-deoxyribonucleotide biosynthetic process"/>
    <property type="evidence" value="ECO:0007669"/>
    <property type="project" value="UniProtKB-ARBA"/>
</dbReference>
<evidence type="ECO:0000256" key="15">
    <source>
        <dbReference type="ARBA" id="ARBA00047043"/>
    </source>
</evidence>
<evidence type="ECO:0000313" key="17">
    <source>
        <dbReference type="EMBL" id="BAG52588.1"/>
    </source>
</evidence>
<evidence type="ECO:0000256" key="13">
    <source>
        <dbReference type="ARBA" id="ARBA00042512"/>
    </source>
</evidence>
<dbReference type="AlphaFoldDB" id="B3KS26"/>
<dbReference type="GO" id="GO:0009185">
    <property type="term" value="P:ribonucleoside diphosphate metabolic process"/>
    <property type="evidence" value="ECO:0007669"/>
    <property type="project" value="UniProtKB-ARBA"/>
</dbReference>
<comment type="subunit">
    <text evidence="15">Heterodimer of a large and a small subunit. Interacts (via Cy motif and when phosphorylated at Thr-33) with CCNF; the interaction occurs exclusively in G2 and early M.</text>
</comment>
<keyword evidence="10" id="KW-0215">Deoxyribonucleotide synthesis</keyword>
<comment type="cofactor">
    <cofactor evidence="1">
        <name>Fe cation</name>
        <dbReference type="ChEBI" id="CHEBI:24875"/>
    </cofactor>
</comment>
<evidence type="ECO:0000256" key="2">
    <source>
        <dbReference type="ARBA" id="ARBA00004496"/>
    </source>
</evidence>
<dbReference type="PANTHER" id="PTHR23409">
    <property type="entry name" value="RIBONUCLEOSIDE-DIPHOSPHATE REDUCTASE SMALL CHAIN"/>
    <property type="match status" value="1"/>
</dbReference>
<evidence type="ECO:0000256" key="16">
    <source>
        <dbReference type="SAM" id="Phobius"/>
    </source>
</evidence>
<sequence length="297" mass="34556">MYKKAEASFWTAEEVDLSKDIQHWESLKPEERYFISHVLAFFAASDGIVNENLVERFSQEVQITEARCFYGFQIAMENIHSEMYSLLIDTYIKDPKEREFLFNAIETMPCVKKKADWALRWIGDKEATYGERVVAFAAVEGIFFSGSFASIFWLKKRGLMPGLTFSNELISRDEGLHCDFACLMFKHLVHKPSEERVREIIINAVRIEQEFLTEALPVKLIGMNCTLMKQYIEFVADRLMLELGFSKVFRVENPFDFMENISLEGKTNFFEKRVGEYQRMGVMSSPTENSFTLDADF</sequence>